<feature type="domain" description="Resolvase/invertase-type recombinase catalytic" evidence="1">
    <location>
        <begin position="2"/>
        <end position="147"/>
    </location>
</feature>
<evidence type="ECO:0000313" key="4">
    <source>
        <dbReference type="Proteomes" id="UP000033852"/>
    </source>
</evidence>
<organism evidence="3 4">
    <name type="scientific">Candidatus Adlerbacteria bacterium GW2011_GWB1_54_7</name>
    <dbReference type="NCBI Taxonomy" id="1618607"/>
    <lineage>
        <taxon>Bacteria</taxon>
        <taxon>Candidatus Adleribacteriota</taxon>
    </lineage>
</organism>
<dbReference type="InterPro" id="IPR006119">
    <property type="entry name" value="Resolv_N"/>
</dbReference>
<dbReference type="PANTHER" id="PTHR30461">
    <property type="entry name" value="DNA-INVERTASE FROM LAMBDOID PROPHAGE"/>
    <property type="match status" value="1"/>
</dbReference>
<evidence type="ECO:0000259" key="2">
    <source>
        <dbReference type="PROSITE" id="PS51737"/>
    </source>
</evidence>
<comment type="caution">
    <text evidence="3">The sequence shown here is derived from an EMBL/GenBank/DDBJ whole genome shotgun (WGS) entry which is preliminary data.</text>
</comment>
<proteinExistence type="predicted"/>
<reference evidence="3 4" key="1">
    <citation type="journal article" date="2015" name="Nature">
        <title>rRNA introns, odd ribosomes, and small enigmatic genomes across a large radiation of phyla.</title>
        <authorList>
            <person name="Brown C.T."/>
            <person name="Hug L.A."/>
            <person name="Thomas B.C."/>
            <person name="Sharon I."/>
            <person name="Castelle C.J."/>
            <person name="Singh A."/>
            <person name="Wilkins M.J."/>
            <person name="Williams K.H."/>
            <person name="Banfield J.F."/>
        </authorList>
    </citation>
    <scope>NUCLEOTIDE SEQUENCE [LARGE SCALE GENOMIC DNA]</scope>
</reference>
<feature type="domain" description="Recombinase" evidence="2">
    <location>
        <begin position="154"/>
        <end position="261"/>
    </location>
</feature>
<dbReference type="InterPro" id="IPR036162">
    <property type="entry name" value="Resolvase-like_N_sf"/>
</dbReference>
<dbReference type="SMART" id="SM00857">
    <property type="entry name" value="Resolvase"/>
    <property type="match status" value="1"/>
</dbReference>
<dbReference type="EMBL" id="LCRR01000016">
    <property type="protein sequence ID" value="KKW37183.1"/>
    <property type="molecule type" value="Genomic_DNA"/>
</dbReference>
<dbReference type="InterPro" id="IPR025827">
    <property type="entry name" value="Zn_ribbon_recom_dom"/>
</dbReference>
<dbReference type="Proteomes" id="UP000033852">
    <property type="component" value="Unassembled WGS sequence"/>
</dbReference>
<dbReference type="InterPro" id="IPR050639">
    <property type="entry name" value="SSR_resolvase"/>
</dbReference>
<dbReference type="CDD" id="cd00338">
    <property type="entry name" value="Ser_Recombinase"/>
    <property type="match status" value="1"/>
</dbReference>
<dbReference type="GO" id="GO:0000150">
    <property type="term" value="F:DNA strand exchange activity"/>
    <property type="evidence" value="ECO:0007669"/>
    <property type="project" value="InterPro"/>
</dbReference>
<dbReference type="Gene3D" id="3.40.50.1390">
    <property type="entry name" value="Resolvase, N-terminal catalytic domain"/>
    <property type="match status" value="1"/>
</dbReference>
<evidence type="ECO:0000313" key="3">
    <source>
        <dbReference type="EMBL" id="KKW37183.1"/>
    </source>
</evidence>
<dbReference type="PROSITE" id="PS51736">
    <property type="entry name" value="RECOMBINASES_3"/>
    <property type="match status" value="1"/>
</dbReference>
<dbReference type="AlphaFoldDB" id="A0A0G1Y184"/>
<dbReference type="Pfam" id="PF13408">
    <property type="entry name" value="Zn_ribbon_recom"/>
    <property type="match status" value="1"/>
</dbReference>
<accession>A0A0G1Y184</accession>
<protein>
    <submittedName>
        <fullName evidence="3">Recombinase</fullName>
    </submittedName>
</protein>
<dbReference type="Pfam" id="PF00239">
    <property type="entry name" value="Resolvase"/>
    <property type="match status" value="1"/>
</dbReference>
<dbReference type="GO" id="GO:0003677">
    <property type="term" value="F:DNA binding"/>
    <property type="evidence" value="ECO:0007669"/>
    <property type="project" value="InterPro"/>
</dbReference>
<dbReference type="InterPro" id="IPR038109">
    <property type="entry name" value="DNA_bind_recomb_sf"/>
</dbReference>
<sequence length="478" mass="54221">MKYFLYARKSTDVEDKQVLSIEAQLSELRALAKSEQLEIAGEFVEKRSAKMPGRPVFNEMLKRVQKSEASGIVCWKLDRLARNPVDGGQISWFLQENIIQHIRTHDRNHYPTDNVLMMSVEFGMANQFIRDLSSNVKRGLRAKVKRGEFPSSAPVGYLNDVRAKTIVIDRKKSKVIRAAFLLYAKGNSRLEDISNFMYENGVRSFGGLHFHKDRVKFILTNAFYVGLFTYGGEMHEGRHTPLIEKRLFDKVQQVIIERGHPMKASNAPKALCGLLRCGECGMGITAEEKFKYQQNGNVHRYVYYRCTKKKGSCSQSYIREEPLVEQLNGVLSGYAMPSLWQAEFEKLIAEDERTASIKNAALVHELRRHERDAGAWLEPMRAWVKDASLLDEAAKSNDLPSKKTPLQKIFGSNLQMQNKKVEVSAPLPWAALSLARATFAESDASFIRAPRVGFEPTTNSLTGSCTTIVLPRNNVIYF</sequence>
<dbReference type="Gene3D" id="3.90.1750.20">
    <property type="entry name" value="Putative Large Serine Recombinase, Chain B, Domain 2"/>
    <property type="match status" value="1"/>
</dbReference>
<dbReference type="PROSITE" id="PS51737">
    <property type="entry name" value="RECOMBINASE_DNA_BIND"/>
    <property type="match status" value="1"/>
</dbReference>
<dbReference type="SUPFAM" id="SSF53041">
    <property type="entry name" value="Resolvase-like"/>
    <property type="match status" value="1"/>
</dbReference>
<name>A0A0G1Y184_9BACT</name>
<evidence type="ECO:0000259" key="1">
    <source>
        <dbReference type="PROSITE" id="PS51736"/>
    </source>
</evidence>
<dbReference type="Pfam" id="PF07508">
    <property type="entry name" value="Recombinase"/>
    <property type="match status" value="1"/>
</dbReference>
<gene>
    <name evidence="3" type="ORF">UY86_C0016G0006</name>
</gene>
<dbReference type="PANTHER" id="PTHR30461:SF23">
    <property type="entry name" value="DNA RECOMBINASE-RELATED"/>
    <property type="match status" value="1"/>
</dbReference>
<dbReference type="InterPro" id="IPR011109">
    <property type="entry name" value="DNA_bind_recombinase_dom"/>
</dbReference>